<keyword evidence="1" id="KW-0175">Coiled coil</keyword>
<dbReference type="EMBL" id="JBFOCI010000002">
    <property type="protein sequence ID" value="MEW9805856.1"/>
    <property type="molecule type" value="Genomic_DNA"/>
</dbReference>
<evidence type="ECO:0000256" key="1">
    <source>
        <dbReference type="SAM" id="Coils"/>
    </source>
</evidence>
<evidence type="ECO:0000313" key="2">
    <source>
        <dbReference type="EMBL" id="MEW9805856.1"/>
    </source>
</evidence>
<comment type="caution">
    <text evidence="2">The sequence shown here is derived from an EMBL/GenBank/DDBJ whole genome shotgun (WGS) entry which is preliminary data.</text>
</comment>
<keyword evidence="3" id="KW-1185">Reference proteome</keyword>
<dbReference type="Pfam" id="PF04325">
    <property type="entry name" value="DUF465"/>
    <property type="match status" value="1"/>
</dbReference>
<dbReference type="InterPro" id="IPR007420">
    <property type="entry name" value="DUF465"/>
</dbReference>
<dbReference type="Proteomes" id="UP001556196">
    <property type="component" value="Unassembled WGS sequence"/>
</dbReference>
<dbReference type="RefSeq" id="WP_367722938.1">
    <property type="nucleotide sequence ID" value="NZ_JBFOCH010000002.1"/>
</dbReference>
<dbReference type="InterPro" id="IPR038444">
    <property type="entry name" value="DUF465_sf"/>
</dbReference>
<feature type="coiled-coil region" evidence="1">
    <location>
        <begin position="7"/>
        <end position="55"/>
    </location>
</feature>
<organism evidence="2 3">
    <name type="scientific">Mesorhizobium marinum</name>
    <dbReference type="NCBI Taxonomy" id="3228790"/>
    <lineage>
        <taxon>Bacteria</taxon>
        <taxon>Pseudomonadati</taxon>
        <taxon>Pseudomonadota</taxon>
        <taxon>Alphaproteobacteria</taxon>
        <taxon>Hyphomicrobiales</taxon>
        <taxon>Phyllobacteriaceae</taxon>
        <taxon>Mesorhizobium</taxon>
    </lineage>
</organism>
<protein>
    <submittedName>
        <fullName evidence="2">YdcH family protein</fullName>
    </submittedName>
</protein>
<proteinExistence type="predicted"/>
<evidence type="ECO:0000313" key="3">
    <source>
        <dbReference type="Proteomes" id="UP001556196"/>
    </source>
</evidence>
<sequence>MSLANHLDELQRKHGDIERELDEAMLHPSVDDLEIAALKRRKLAIKDEIEKLRTQPTKH</sequence>
<name>A0ABV3QXW1_9HYPH</name>
<reference evidence="2 3" key="1">
    <citation type="submission" date="2024-06" db="EMBL/GenBank/DDBJ databases">
        <authorList>
            <person name="Tuo L."/>
        </authorList>
    </citation>
    <scope>NUCLEOTIDE SEQUENCE [LARGE SCALE GENOMIC DNA]</scope>
    <source>
        <strain evidence="2 3">ZMM04-5</strain>
    </source>
</reference>
<gene>
    <name evidence="2" type="ORF">ABUE31_07675</name>
</gene>
<accession>A0ABV3QXW1</accession>
<dbReference type="Gene3D" id="6.10.280.50">
    <property type="match status" value="1"/>
</dbReference>